<feature type="transmembrane region" description="Helical" evidence="1">
    <location>
        <begin position="6"/>
        <end position="22"/>
    </location>
</feature>
<keyword evidence="1" id="KW-0812">Transmembrane</keyword>
<dbReference type="Proteomes" id="UP000033924">
    <property type="component" value="Unassembled WGS sequence"/>
</dbReference>
<keyword evidence="1" id="KW-1133">Transmembrane helix</keyword>
<name>A0A0M2KGF1_9GAMM</name>
<organism evidence="3 4">
    <name type="scientific">Erwinia tracheiphila</name>
    <dbReference type="NCBI Taxonomy" id="65700"/>
    <lineage>
        <taxon>Bacteria</taxon>
        <taxon>Pseudomonadati</taxon>
        <taxon>Pseudomonadota</taxon>
        <taxon>Gammaproteobacteria</taxon>
        <taxon>Enterobacterales</taxon>
        <taxon>Erwiniaceae</taxon>
        <taxon>Erwinia</taxon>
    </lineage>
</organism>
<reference evidence="3 4" key="1">
    <citation type="submission" date="2015-01" db="EMBL/GenBank/DDBJ databases">
        <title>Erwinia tracheiphila.</title>
        <authorList>
            <person name="Shapiro L.R."/>
        </authorList>
    </citation>
    <scope>NUCLEOTIDE SEQUENCE [LARGE SCALE GENOMIC DNA]</scope>
    <source>
        <strain evidence="3 4">BuffGH</strain>
    </source>
</reference>
<evidence type="ECO:0000313" key="5">
    <source>
        <dbReference type="Proteomes" id="UP000264980"/>
    </source>
</evidence>
<evidence type="ECO:0000313" key="4">
    <source>
        <dbReference type="Proteomes" id="UP000033924"/>
    </source>
</evidence>
<evidence type="ECO:0000313" key="3">
    <source>
        <dbReference type="EMBL" id="KKF36016.1"/>
    </source>
</evidence>
<dbReference type="AlphaFoldDB" id="A0A0M2KGF1"/>
<dbReference type="EMBL" id="JXNU01000003">
    <property type="protein sequence ID" value="KKF36016.1"/>
    <property type="molecule type" value="Genomic_DNA"/>
</dbReference>
<dbReference type="PATRIC" id="fig|65700.7.peg.3087"/>
<dbReference type="EMBL" id="CP013970">
    <property type="protein sequence ID" value="AXF77092.1"/>
    <property type="molecule type" value="Genomic_DNA"/>
</dbReference>
<feature type="transmembrane region" description="Helical" evidence="1">
    <location>
        <begin position="34"/>
        <end position="54"/>
    </location>
</feature>
<gene>
    <name evidence="2" type="ORF">AV903_15430</name>
    <name evidence="3" type="ORF">SY86_12235</name>
</gene>
<sequence>MILIAYYCFSLILFITFYILKYKKIVVKKVSKIVLFFSICPFIIFQYIVFRYGIDWVSDLLGVISDDSIFLRVSALFFTASYLFFLPVRNFENVQEK</sequence>
<keyword evidence="4" id="KW-1185">Reference proteome</keyword>
<keyword evidence="1" id="KW-0472">Membrane</keyword>
<evidence type="ECO:0000313" key="2">
    <source>
        <dbReference type="EMBL" id="AXF77092.1"/>
    </source>
</evidence>
<proteinExistence type="predicted"/>
<protein>
    <submittedName>
        <fullName evidence="3">Uncharacterized protein</fullName>
    </submittedName>
</protein>
<feature type="transmembrane region" description="Helical" evidence="1">
    <location>
        <begin position="69"/>
        <end position="88"/>
    </location>
</feature>
<dbReference type="Proteomes" id="UP000264980">
    <property type="component" value="Chromosome"/>
</dbReference>
<evidence type="ECO:0000256" key="1">
    <source>
        <dbReference type="SAM" id="Phobius"/>
    </source>
</evidence>
<dbReference type="STRING" id="65700.SY86_12235"/>
<accession>A0A0M2KGF1</accession>
<reference evidence="2 5" key="2">
    <citation type="submission" date="2016-01" db="EMBL/GenBank/DDBJ databases">
        <authorList>
            <person name="Oliw E.H."/>
        </authorList>
    </citation>
    <scope>NUCLEOTIDE SEQUENCE [LARGE SCALE GENOMIC DNA]</scope>
    <source>
        <strain evidence="2 5">MDcuke</strain>
    </source>
</reference>